<comment type="caution">
    <text evidence="2">The sequence shown here is derived from an EMBL/GenBank/DDBJ whole genome shotgun (WGS) entry which is preliminary data.</text>
</comment>
<dbReference type="AlphaFoldDB" id="A0A2U1J6Y5"/>
<sequence>MIESRKTTDAIEEIETPSPPRGVVEDPTSPNLPTGWYWLVEPAMTAYNLYSFLKDSSCPVVCQNNSCKALNSYIKDSSGSKLRTKARFTCNKCRSHISPTVFLETVGKKFVPEIPNKTTWRDISPFPTPIQRSKEIQKTVRRVSKMNELNFQRAGNSPSNVPELGRLPTTAPGPNRQPSNAPGISSQSKTIGKSKVLEQQNQTLGLNQPSVFSSSQEQPAPIRRPRISESRAYIRTQDDFKIKRRLVVEI</sequence>
<evidence type="ECO:0000313" key="3">
    <source>
        <dbReference type="Proteomes" id="UP000245591"/>
    </source>
</evidence>
<feature type="region of interest" description="Disordered" evidence="1">
    <location>
        <begin position="1"/>
        <end position="28"/>
    </location>
</feature>
<name>A0A2U1J6Y5_SMIAN</name>
<protein>
    <submittedName>
        <fullName evidence="2">Uncharacterized protein</fullName>
    </submittedName>
</protein>
<keyword evidence="3" id="KW-1185">Reference proteome</keyword>
<evidence type="ECO:0000256" key="1">
    <source>
        <dbReference type="SAM" id="MobiDB-lite"/>
    </source>
</evidence>
<feature type="compositionally biased region" description="Polar residues" evidence="1">
    <location>
        <begin position="176"/>
        <end position="191"/>
    </location>
</feature>
<dbReference type="EMBL" id="MBFU01000278">
    <property type="protein sequence ID" value="PWA00837.1"/>
    <property type="molecule type" value="Genomic_DNA"/>
</dbReference>
<feature type="region of interest" description="Disordered" evidence="1">
    <location>
        <begin position="205"/>
        <end position="230"/>
    </location>
</feature>
<dbReference type="Proteomes" id="UP000245591">
    <property type="component" value="Unassembled WGS sequence"/>
</dbReference>
<evidence type="ECO:0000313" key="2">
    <source>
        <dbReference type="EMBL" id="PWA00837.1"/>
    </source>
</evidence>
<gene>
    <name evidence="2" type="ORF">BB558_003094</name>
</gene>
<feature type="region of interest" description="Disordered" evidence="1">
    <location>
        <begin position="149"/>
        <end position="191"/>
    </location>
</feature>
<proteinExistence type="predicted"/>
<organism evidence="2 3">
    <name type="scientific">Smittium angustum</name>
    <dbReference type="NCBI Taxonomy" id="133377"/>
    <lineage>
        <taxon>Eukaryota</taxon>
        <taxon>Fungi</taxon>
        <taxon>Fungi incertae sedis</taxon>
        <taxon>Zoopagomycota</taxon>
        <taxon>Kickxellomycotina</taxon>
        <taxon>Harpellomycetes</taxon>
        <taxon>Harpellales</taxon>
        <taxon>Legeriomycetaceae</taxon>
        <taxon>Smittium</taxon>
    </lineage>
</organism>
<feature type="compositionally biased region" description="Polar residues" evidence="1">
    <location>
        <begin position="149"/>
        <end position="160"/>
    </location>
</feature>
<reference evidence="2 3" key="1">
    <citation type="journal article" date="2018" name="MBio">
        <title>Comparative Genomics Reveals the Core Gene Toolbox for the Fungus-Insect Symbiosis.</title>
        <authorList>
            <person name="Wang Y."/>
            <person name="Stata M."/>
            <person name="Wang W."/>
            <person name="Stajich J.E."/>
            <person name="White M.M."/>
            <person name="Moncalvo J.M."/>
        </authorList>
    </citation>
    <scope>NUCLEOTIDE SEQUENCE [LARGE SCALE GENOMIC DNA]</scope>
    <source>
        <strain evidence="2 3">AUS-126-30</strain>
    </source>
</reference>
<feature type="compositionally biased region" description="Polar residues" evidence="1">
    <location>
        <begin position="205"/>
        <end position="218"/>
    </location>
</feature>
<accession>A0A2U1J6Y5</accession>